<dbReference type="GO" id="GO:0009055">
    <property type="term" value="F:electron transfer activity"/>
    <property type="evidence" value="ECO:0007669"/>
    <property type="project" value="InterPro"/>
</dbReference>
<dbReference type="InterPro" id="IPR008168">
    <property type="entry name" value="Cyt_C_IC"/>
</dbReference>
<dbReference type="KEGG" id="cof:FOZ74_12585"/>
<dbReference type="GO" id="GO:0020037">
    <property type="term" value="F:heme binding"/>
    <property type="evidence" value="ECO:0007669"/>
    <property type="project" value="InterPro"/>
</dbReference>
<evidence type="ECO:0000313" key="10">
    <source>
        <dbReference type="Proteomes" id="UP000321199"/>
    </source>
</evidence>
<keyword evidence="4" id="KW-0249">Electron transport</keyword>
<dbReference type="InterPro" id="IPR036909">
    <property type="entry name" value="Cyt_c-like_dom_sf"/>
</dbReference>
<dbReference type="OrthoDB" id="9757546at2"/>
<keyword evidence="7" id="KW-0732">Signal</keyword>
<sequence>MRNFLKYAAAASAVACGLGWAVASSAADAEAGGAPDAQLQKLMDSFSASRDVNTQKGGAAIYATVCAGCHMPEGQGATGDGFYPKLADNQRLAAGAYPMTVIITGLHGMPSFANRLDDEQVAAAVNYIRTHFGNDYSDAIAPAQVAELRKQAAPDPHSSYD</sequence>
<dbReference type="GO" id="GO:0005506">
    <property type="term" value="F:iron ion binding"/>
    <property type="evidence" value="ECO:0007669"/>
    <property type="project" value="InterPro"/>
</dbReference>
<keyword evidence="1" id="KW-0813">Transport</keyword>
<dbReference type="InterPro" id="IPR009056">
    <property type="entry name" value="Cyt_c-like_dom"/>
</dbReference>
<evidence type="ECO:0000256" key="6">
    <source>
        <dbReference type="PROSITE-ProRule" id="PRU00433"/>
    </source>
</evidence>
<dbReference type="SUPFAM" id="SSF46626">
    <property type="entry name" value="Cytochrome c"/>
    <property type="match status" value="1"/>
</dbReference>
<gene>
    <name evidence="9" type="ORF">FOZ74_12585</name>
</gene>
<feature type="chain" id="PRO_5022804602" evidence="7">
    <location>
        <begin position="27"/>
        <end position="161"/>
    </location>
</feature>
<keyword evidence="3 6" id="KW-0479">Metal-binding</keyword>
<keyword evidence="2 6" id="KW-0349">Heme</keyword>
<dbReference type="PANTHER" id="PTHR35008">
    <property type="entry name" value="BLL4482 PROTEIN-RELATED"/>
    <property type="match status" value="1"/>
</dbReference>
<dbReference type="Proteomes" id="UP000321199">
    <property type="component" value="Chromosome"/>
</dbReference>
<evidence type="ECO:0000313" key="9">
    <source>
        <dbReference type="EMBL" id="QEA13799.1"/>
    </source>
</evidence>
<keyword evidence="5 6" id="KW-0408">Iron</keyword>
<organism evidence="9 10">
    <name type="scientific">Comamonas flocculans</name>
    <dbReference type="NCBI Taxonomy" id="2597701"/>
    <lineage>
        <taxon>Bacteria</taxon>
        <taxon>Pseudomonadati</taxon>
        <taxon>Pseudomonadota</taxon>
        <taxon>Betaproteobacteria</taxon>
        <taxon>Burkholderiales</taxon>
        <taxon>Comamonadaceae</taxon>
        <taxon>Comamonas</taxon>
    </lineage>
</organism>
<feature type="domain" description="Cytochrome c" evidence="8">
    <location>
        <begin position="53"/>
        <end position="132"/>
    </location>
</feature>
<protein>
    <submittedName>
        <fullName evidence="9">Cytochrome c</fullName>
    </submittedName>
</protein>
<dbReference type="PANTHER" id="PTHR35008:SF4">
    <property type="entry name" value="BLL4482 PROTEIN"/>
    <property type="match status" value="1"/>
</dbReference>
<proteinExistence type="predicted"/>
<dbReference type="AlphaFoldDB" id="A0A5B8RW11"/>
<evidence type="ECO:0000256" key="1">
    <source>
        <dbReference type="ARBA" id="ARBA00022448"/>
    </source>
</evidence>
<name>A0A5B8RW11_9BURK</name>
<evidence type="ECO:0000256" key="4">
    <source>
        <dbReference type="ARBA" id="ARBA00022982"/>
    </source>
</evidence>
<accession>A0A5B8RW11</accession>
<dbReference type="InterPro" id="IPR051459">
    <property type="entry name" value="Cytochrome_c-type_DH"/>
</dbReference>
<feature type="signal peptide" evidence="7">
    <location>
        <begin position="1"/>
        <end position="26"/>
    </location>
</feature>
<dbReference type="PRINTS" id="PR00605">
    <property type="entry name" value="CYTCHROMECIC"/>
</dbReference>
<evidence type="ECO:0000256" key="2">
    <source>
        <dbReference type="ARBA" id="ARBA00022617"/>
    </source>
</evidence>
<evidence type="ECO:0000259" key="8">
    <source>
        <dbReference type="PROSITE" id="PS51007"/>
    </source>
</evidence>
<evidence type="ECO:0000256" key="7">
    <source>
        <dbReference type="SAM" id="SignalP"/>
    </source>
</evidence>
<dbReference type="EMBL" id="CP042344">
    <property type="protein sequence ID" value="QEA13799.1"/>
    <property type="molecule type" value="Genomic_DNA"/>
</dbReference>
<dbReference type="Pfam" id="PF13442">
    <property type="entry name" value="Cytochrome_CBB3"/>
    <property type="match status" value="1"/>
</dbReference>
<keyword evidence="10" id="KW-1185">Reference proteome</keyword>
<evidence type="ECO:0000256" key="5">
    <source>
        <dbReference type="ARBA" id="ARBA00023004"/>
    </source>
</evidence>
<dbReference type="Gene3D" id="1.10.760.10">
    <property type="entry name" value="Cytochrome c-like domain"/>
    <property type="match status" value="1"/>
</dbReference>
<dbReference type="RefSeq" id="WP_146913396.1">
    <property type="nucleotide sequence ID" value="NZ_CP042344.1"/>
</dbReference>
<dbReference type="PROSITE" id="PS51007">
    <property type="entry name" value="CYTC"/>
    <property type="match status" value="1"/>
</dbReference>
<reference evidence="9 10" key="1">
    <citation type="submission" date="2019-07" db="EMBL/GenBank/DDBJ databases">
        <title>Complete genome sequence of Comamonas sp. NLF 7-7 isolated from livestock.</title>
        <authorList>
            <person name="Kim D.H."/>
            <person name="Kim J.G."/>
        </authorList>
    </citation>
    <scope>NUCLEOTIDE SEQUENCE [LARGE SCALE GENOMIC DNA]</scope>
    <source>
        <strain evidence="9 10">NLF 7-7</strain>
    </source>
</reference>
<evidence type="ECO:0000256" key="3">
    <source>
        <dbReference type="ARBA" id="ARBA00022723"/>
    </source>
</evidence>